<dbReference type="EMBL" id="JAAXLS010000034">
    <property type="protein sequence ID" value="NKQ57294.1"/>
    <property type="molecule type" value="Genomic_DNA"/>
</dbReference>
<protein>
    <submittedName>
        <fullName evidence="2">ATP-binding protein</fullName>
    </submittedName>
</protein>
<keyword evidence="2" id="KW-0547">Nucleotide-binding</keyword>
<keyword evidence="2" id="KW-0067">ATP-binding</keyword>
<evidence type="ECO:0000313" key="3">
    <source>
        <dbReference type="Proteomes" id="UP000715441"/>
    </source>
</evidence>
<name>A0ABX1JEK6_9PSEU</name>
<evidence type="ECO:0000259" key="1">
    <source>
        <dbReference type="Pfam" id="PF04326"/>
    </source>
</evidence>
<dbReference type="Gene3D" id="3.30.950.30">
    <property type="entry name" value="Schlafen, AAA domain"/>
    <property type="match status" value="1"/>
</dbReference>
<dbReference type="Proteomes" id="UP000715441">
    <property type="component" value="Unassembled WGS sequence"/>
</dbReference>
<dbReference type="InterPro" id="IPR007421">
    <property type="entry name" value="Schlafen_AlbA_2_dom"/>
</dbReference>
<dbReference type="InterPro" id="IPR038461">
    <property type="entry name" value="Schlafen_AlbA_2_dom_sf"/>
</dbReference>
<dbReference type="RefSeq" id="WP_168520321.1">
    <property type="nucleotide sequence ID" value="NZ_JAAXLS010000034.1"/>
</dbReference>
<sequence>MTQPQPHEPVVVEPVVNREKLRELLALETEYPTLDFKSGCDLGEKREQVELAKDVGAMSVRGGFLVIGVDGQGKPTGKLTVEQAKLFDEARLRPRLLKWLPDTLEIYSQAHGVDGHQVVLVHVPPNPAGCAFFRADGQYDQPGKASKVVFREGEVFYRDGTQSVRLNHQGLEQVIRQRVERERDRWEAERAETYRRLADELRAGAAGQHVAQGPAVEFNLALEPEVLVEAAIELLRANDDIPLRRLLSRAVPDLRALFRSGDEESASGLLDRLTCLAATFLELGRREWFEQVIDTLVSIYGVGFENEAPIVNAPPRHSAVLWLAIIERVLALGALAVRRRNWRAVRDLVARRHADMHEMYTTWLRHAMTMASRAELLTTRDGDHEVLDSLLSRARNVVRRLEWLRPDVEPEDEKILTSLTQFDFLAALVTMADSNNKSGTFPNFARFYAQRTQPAAQRLLLEPDMRKVLYPGADHQLAEALHTIDREAQRAGFRYDGWEGYTRDVDAFIREQGIDTDEP</sequence>
<feature type="domain" description="Schlafen AlbA-2" evidence="1">
    <location>
        <begin position="30"/>
        <end position="166"/>
    </location>
</feature>
<evidence type="ECO:0000313" key="2">
    <source>
        <dbReference type="EMBL" id="NKQ57294.1"/>
    </source>
</evidence>
<comment type="caution">
    <text evidence="2">The sequence shown here is derived from an EMBL/GenBank/DDBJ whole genome shotgun (WGS) entry which is preliminary data.</text>
</comment>
<dbReference type="GO" id="GO:0005524">
    <property type="term" value="F:ATP binding"/>
    <property type="evidence" value="ECO:0007669"/>
    <property type="project" value="UniProtKB-KW"/>
</dbReference>
<proteinExistence type="predicted"/>
<accession>A0ABX1JEK6</accession>
<gene>
    <name evidence="2" type="ORF">HFP15_30935</name>
</gene>
<dbReference type="Pfam" id="PF04326">
    <property type="entry name" value="SLFN_AlbA_2"/>
    <property type="match status" value="1"/>
</dbReference>
<keyword evidence="3" id="KW-1185">Reference proteome</keyword>
<organism evidence="2 3">
    <name type="scientific">Amycolatopsis acididurans</name>
    <dbReference type="NCBI Taxonomy" id="2724524"/>
    <lineage>
        <taxon>Bacteria</taxon>
        <taxon>Bacillati</taxon>
        <taxon>Actinomycetota</taxon>
        <taxon>Actinomycetes</taxon>
        <taxon>Pseudonocardiales</taxon>
        <taxon>Pseudonocardiaceae</taxon>
        <taxon>Amycolatopsis</taxon>
    </lineage>
</organism>
<reference evidence="2 3" key="1">
    <citation type="submission" date="2020-04" db="EMBL/GenBank/DDBJ databases">
        <title>Novel species.</title>
        <authorList>
            <person name="Teo W.F.A."/>
            <person name="Lipun K."/>
            <person name="Srisuk N."/>
            <person name="Duangmal K."/>
        </authorList>
    </citation>
    <scope>NUCLEOTIDE SEQUENCE [LARGE SCALE GENOMIC DNA]</scope>
    <source>
        <strain evidence="2 3">K13G38</strain>
    </source>
</reference>